<evidence type="ECO:0000313" key="3">
    <source>
        <dbReference type="Proteomes" id="UP000228503"/>
    </source>
</evidence>
<accession>A0A2M7TYN7</accession>
<keyword evidence="1" id="KW-1133">Transmembrane helix</keyword>
<keyword evidence="1" id="KW-0472">Membrane</keyword>
<dbReference type="EMBL" id="PFOB01000040">
    <property type="protein sequence ID" value="PIZ62936.1"/>
    <property type="molecule type" value="Genomic_DNA"/>
</dbReference>
<comment type="caution">
    <text evidence="2">The sequence shown here is derived from an EMBL/GenBank/DDBJ whole genome shotgun (WGS) entry which is preliminary data.</text>
</comment>
<protein>
    <submittedName>
        <fullName evidence="2">Uncharacterized protein</fullName>
    </submittedName>
</protein>
<proteinExistence type="predicted"/>
<dbReference type="AlphaFoldDB" id="A0A2M7TYN7"/>
<keyword evidence="1" id="KW-0812">Transmembrane</keyword>
<reference evidence="3" key="1">
    <citation type="submission" date="2017-09" db="EMBL/GenBank/DDBJ databases">
        <title>Depth-based differentiation of microbial function through sediment-hosted aquifers and enrichment of novel symbionts in the deep terrestrial subsurface.</title>
        <authorList>
            <person name="Probst A.J."/>
            <person name="Ladd B."/>
            <person name="Jarett J.K."/>
            <person name="Geller-Mcgrath D.E."/>
            <person name="Sieber C.M.K."/>
            <person name="Emerson J.B."/>
            <person name="Anantharaman K."/>
            <person name="Thomas B.C."/>
            <person name="Malmstrom R."/>
            <person name="Stieglmeier M."/>
            <person name="Klingl A."/>
            <person name="Woyke T."/>
            <person name="Ryan C.M."/>
            <person name="Banfield J.F."/>
        </authorList>
    </citation>
    <scope>NUCLEOTIDE SEQUENCE [LARGE SCALE GENOMIC DNA]</scope>
</reference>
<feature type="transmembrane region" description="Helical" evidence="1">
    <location>
        <begin position="17"/>
        <end position="34"/>
    </location>
</feature>
<dbReference type="Proteomes" id="UP000228503">
    <property type="component" value="Unassembled WGS sequence"/>
</dbReference>
<evidence type="ECO:0000256" key="1">
    <source>
        <dbReference type="SAM" id="Phobius"/>
    </source>
</evidence>
<sequence>MLSVIVASSHTYIGKKFFIVIMTIILLSNINLLFRKNVHDHEGTGGGWKFFHSVAKDVLADAPSEFGYYVFTTDLYGYSSQYAIHYEDRKAKNKTGFSYQKKPTTYLLVDDPGDHHAVNSVDWKRYDVRIAKETDDVTQVAPTFFIQKYFLTPEEAAEPSNPNMLNSLIFR</sequence>
<organism evidence="2 3">
    <name type="scientific">Candidatus Roizmanbacteria bacterium CG_4_10_14_0_2_um_filter_39_13</name>
    <dbReference type="NCBI Taxonomy" id="1974825"/>
    <lineage>
        <taxon>Bacteria</taxon>
        <taxon>Candidatus Roizmaniibacteriota</taxon>
    </lineage>
</organism>
<gene>
    <name evidence="2" type="ORF">COY16_03260</name>
</gene>
<name>A0A2M7TYN7_9BACT</name>
<evidence type="ECO:0000313" key="2">
    <source>
        <dbReference type="EMBL" id="PIZ62936.1"/>
    </source>
</evidence>